<dbReference type="RefSeq" id="WP_090018244.1">
    <property type="nucleotide sequence ID" value="NZ_FNCE01000001.1"/>
</dbReference>
<keyword evidence="4" id="KW-1185">Reference proteome</keyword>
<feature type="transmembrane region" description="Helical" evidence="2">
    <location>
        <begin position="45"/>
        <end position="64"/>
    </location>
</feature>
<name>A0A1G7LBP8_9PROT</name>
<sequence length="108" mass="11592">MLRKFLTIGLPLALPVLLYMLHVFIARRRGRMARAPTVQESPWPWLLGSGVVLMAAALIGWRLVFGEGADPGQVIRSPQYEDGELKPGGIEEGETGGKPGGESGAPVQ</sequence>
<accession>A0A1G7LBP8</accession>
<evidence type="ECO:0000313" key="4">
    <source>
        <dbReference type="Proteomes" id="UP000199415"/>
    </source>
</evidence>
<dbReference type="OrthoDB" id="7366326at2"/>
<dbReference type="AlphaFoldDB" id="A0A1G7LBP8"/>
<dbReference type="EMBL" id="FNCE01000001">
    <property type="protein sequence ID" value="SDF46947.1"/>
    <property type="molecule type" value="Genomic_DNA"/>
</dbReference>
<dbReference type="STRING" id="1082479.SAMN05216241_101193"/>
<dbReference type="Proteomes" id="UP000199415">
    <property type="component" value="Unassembled WGS sequence"/>
</dbReference>
<evidence type="ECO:0000313" key="3">
    <source>
        <dbReference type="EMBL" id="SDF46947.1"/>
    </source>
</evidence>
<keyword evidence="2" id="KW-1133">Transmembrane helix</keyword>
<protein>
    <submittedName>
        <fullName evidence="3">Uncharacterized protein</fullName>
    </submittedName>
</protein>
<proteinExistence type="predicted"/>
<feature type="transmembrane region" description="Helical" evidence="2">
    <location>
        <begin position="6"/>
        <end position="25"/>
    </location>
</feature>
<evidence type="ECO:0000256" key="2">
    <source>
        <dbReference type="SAM" id="Phobius"/>
    </source>
</evidence>
<reference evidence="3 4" key="1">
    <citation type="submission" date="2016-10" db="EMBL/GenBank/DDBJ databases">
        <authorList>
            <person name="de Groot N.N."/>
        </authorList>
    </citation>
    <scope>NUCLEOTIDE SEQUENCE [LARGE SCALE GENOMIC DNA]</scope>
    <source>
        <strain evidence="3 4">DSM 25584</strain>
    </source>
</reference>
<organism evidence="3 4">
    <name type="scientific">Limimonas halophila</name>
    <dbReference type="NCBI Taxonomy" id="1082479"/>
    <lineage>
        <taxon>Bacteria</taxon>
        <taxon>Pseudomonadati</taxon>
        <taxon>Pseudomonadota</taxon>
        <taxon>Alphaproteobacteria</taxon>
        <taxon>Rhodospirillales</taxon>
        <taxon>Rhodovibrionaceae</taxon>
        <taxon>Limimonas</taxon>
    </lineage>
</organism>
<gene>
    <name evidence="3" type="ORF">SAMN05216241_101193</name>
</gene>
<feature type="compositionally biased region" description="Gly residues" evidence="1">
    <location>
        <begin position="96"/>
        <end position="108"/>
    </location>
</feature>
<keyword evidence="2" id="KW-0472">Membrane</keyword>
<feature type="region of interest" description="Disordered" evidence="1">
    <location>
        <begin position="74"/>
        <end position="108"/>
    </location>
</feature>
<evidence type="ECO:0000256" key="1">
    <source>
        <dbReference type="SAM" id="MobiDB-lite"/>
    </source>
</evidence>
<keyword evidence="2" id="KW-0812">Transmembrane</keyword>